<accession>A0A0E0KCF9</accession>
<feature type="transmembrane region" description="Helical" evidence="1">
    <location>
        <begin position="45"/>
        <end position="67"/>
    </location>
</feature>
<dbReference type="Gramene" id="OPUNC03G13160.1">
    <property type="protein sequence ID" value="OPUNC03G13160.1"/>
    <property type="gene ID" value="OPUNC03G13160"/>
</dbReference>
<dbReference type="Proteomes" id="UP000026962">
    <property type="component" value="Chromosome 3"/>
</dbReference>
<name>A0A0E0KCF9_ORYPU</name>
<protein>
    <submittedName>
        <fullName evidence="2">Uncharacterized protein</fullName>
    </submittedName>
</protein>
<evidence type="ECO:0000313" key="3">
    <source>
        <dbReference type="Proteomes" id="UP000026962"/>
    </source>
</evidence>
<evidence type="ECO:0000256" key="1">
    <source>
        <dbReference type="SAM" id="Phobius"/>
    </source>
</evidence>
<dbReference type="EnsemblPlants" id="OPUNC03G13160.1">
    <property type="protein sequence ID" value="OPUNC03G13160.1"/>
    <property type="gene ID" value="OPUNC03G13160"/>
</dbReference>
<organism evidence="2">
    <name type="scientific">Oryza punctata</name>
    <name type="common">Red rice</name>
    <dbReference type="NCBI Taxonomy" id="4537"/>
    <lineage>
        <taxon>Eukaryota</taxon>
        <taxon>Viridiplantae</taxon>
        <taxon>Streptophyta</taxon>
        <taxon>Embryophyta</taxon>
        <taxon>Tracheophyta</taxon>
        <taxon>Spermatophyta</taxon>
        <taxon>Magnoliopsida</taxon>
        <taxon>Liliopsida</taxon>
        <taxon>Poales</taxon>
        <taxon>Poaceae</taxon>
        <taxon>BOP clade</taxon>
        <taxon>Oryzoideae</taxon>
        <taxon>Oryzeae</taxon>
        <taxon>Oryzinae</taxon>
        <taxon>Oryza</taxon>
    </lineage>
</organism>
<evidence type="ECO:0000313" key="2">
    <source>
        <dbReference type="EnsemblPlants" id="OPUNC03G13160.1"/>
    </source>
</evidence>
<proteinExistence type="predicted"/>
<sequence>MDVVGPAHQAQLCCRSTAMAHEAPLFGWGIAGESLARPLAGLTTAAPFGLVPLLGGVVMTLTPFLSLPFSG</sequence>
<reference evidence="2" key="2">
    <citation type="submission" date="2018-05" db="EMBL/GenBank/DDBJ databases">
        <title>OpunRS2 (Oryza punctata Reference Sequence Version 2).</title>
        <authorList>
            <person name="Zhang J."/>
            <person name="Kudrna D."/>
            <person name="Lee S."/>
            <person name="Talag J."/>
            <person name="Welchert J."/>
            <person name="Wing R.A."/>
        </authorList>
    </citation>
    <scope>NUCLEOTIDE SEQUENCE [LARGE SCALE GENOMIC DNA]</scope>
</reference>
<reference evidence="2" key="1">
    <citation type="submission" date="2015-04" db="UniProtKB">
        <authorList>
            <consortium name="EnsemblPlants"/>
        </authorList>
    </citation>
    <scope>IDENTIFICATION</scope>
</reference>
<keyword evidence="3" id="KW-1185">Reference proteome</keyword>
<dbReference type="HOGENOM" id="CLU_2744376_0_0_1"/>
<keyword evidence="1" id="KW-0812">Transmembrane</keyword>
<keyword evidence="1" id="KW-0472">Membrane</keyword>
<keyword evidence="1" id="KW-1133">Transmembrane helix</keyword>
<dbReference type="AlphaFoldDB" id="A0A0E0KCF9"/>